<name>A0A8X6Q2A6_NEPPI</name>
<evidence type="ECO:0000313" key="1">
    <source>
        <dbReference type="EMBL" id="GFU02566.1"/>
    </source>
</evidence>
<dbReference type="Proteomes" id="UP000887013">
    <property type="component" value="Unassembled WGS sequence"/>
</dbReference>
<comment type="caution">
    <text evidence="1">The sequence shown here is derived from an EMBL/GenBank/DDBJ whole genome shotgun (WGS) entry which is preliminary data.</text>
</comment>
<gene>
    <name evidence="1" type="ORF">NPIL_17641</name>
</gene>
<proteinExistence type="predicted"/>
<keyword evidence="2" id="KW-1185">Reference proteome</keyword>
<dbReference type="AlphaFoldDB" id="A0A8X6Q2A6"/>
<sequence>MESYLKTATSEDGSIYKLASRSNKKENKVIPPLLGPTGLQYSPKDKSNLIANSLQKQFINNRTPCNDFHTDRVISCVQDFFSQPPDHYIPPLTSPQEIQEIILKLKNRKAPGNQKLQYFLFYLMLFIQQTLQLSYGEEVPGLELVIKNIYIPGWIAWMAK</sequence>
<protein>
    <submittedName>
        <fullName evidence="1">Uncharacterized protein</fullName>
    </submittedName>
</protein>
<reference evidence="1" key="1">
    <citation type="submission" date="2020-08" db="EMBL/GenBank/DDBJ databases">
        <title>Multicomponent nature underlies the extraordinary mechanical properties of spider dragline silk.</title>
        <authorList>
            <person name="Kono N."/>
            <person name="Nakamura H."/>
            <person name="Mori M."/>
            <person name="Yoshida Y."/>
            <person name="Ohtoshi R."/>
            <person name="Malay A.D."/>
            <person name="Moran D.A.P."/>
            <person name="Tomita M."/>
            <person name="Numata K."/>
            <person name="Arakawa K."/>
        </authorList>
    </citation>
    <scope>NUCLEOTIDE SEQUENCE</scope>
</reference>
<evidence type="ECO:0000313" key="2">
    <source>
        <dbReference type="Proteomes" id="UP000887013"/>
    </source>
</evidence>
<organism evidence="1 2">
    <name type="scientific">Nephila pilipes</name>
    <name type="common">Giant wood spider</name>
    <name type="synonym">Nephila maculata</name>
    <dbReference type="NCBI Taxonomy" id="299642"/>
    <lineage>
        <taxon>Eukaryota</taxon>
        <taxon>Metazoa</taxon>
        <taxon>Ecdysozoa</taxon>
        <taxon>Arthropoda</taxon>
        <taxon>Chelicerata</taxon>
        <taxon>Arachnida</taxon>
        <taxon>Araneae</taxon>
        <taxon>Araneomorphae</taxon>
        <taxon>Entelegynae</taxon>
        <taxon>Araneoidea</taxon>
        <taxon>Nephilidae</taxon>
        <taxon>Nephila</taxon>
    </lineage>
</organism>
<dbReference type="OrthoDB" id="6433544at2759"/>
<accession>A0A8X6Q2A6</accession>
<dbReference type="EMBL" id="BMAW01027529">
    <property type="protein sequence ID" value="GFU02566.1"/>
    <property type="molecule type" value="Genomic_DNA"/>
</dbReference>